<dbReference type="Gene3D" id="3.40.50.150">
    <property type="entry name" value="Vaccinia Virus protein VP39"/>
    <property type="match status" value="1"/>
</dbReference>
<keyword evidence="4" id="KW-1185">Reference proteome</keyword>
<dbReference type="CDD" id="cd02440">
    <property type="entry name" value="AdoMet_MTases"/>
    <property type="match status" value="1"/>
</dbReference>
<dbReference type="InterPro" id="IPR029063">
    <property type="entry name" value="SAM-dependent_MTases_sf"/>
</dbReference>
<dbReference type="SUPFAM" id="SSF53335">
    <property type="entry name" value="S-adenosyl-L-methionine-dependent methyltransferases"/>
    <property type="match status" value="1"/>
</dbReference>
<dbReference type="Pfam" id="PF08241">
    <property type="entry name" value="Methyltransf_11"/>
    <property type="match status" value="1"/>
</dbReference>
<dbReference type="GO" id="GO:0008757">
    <property type="term" value="F:S-adenosylmethionine-dependent methyltransferase activity"/>
    <property type="evidence" value="ECO:0007669"/>
    <property type="project" value="InterPro"/>
</dbReference>
<evidence type="ECO:0000259" key="2">
    <source>
        <dbReference type="Pfam" id="PF08241"/>
    </source>
</evidence>
<name>A0A127VEN6_9SPHI</name>
<feature type="region of interest" description="Disordered" evidence="1">
    <location>
        <begin position="1"/>
        <end position="26"/>
    </location>
</feature>
<sequence length="219" mass="24829">MEEQIYFKETSKQARRPDDRPGKKVEREVSPFCRTMISKTVDQLKLADHSLVLEIGFKSREYLPFLFQKVIGIGYYGNNISETVVLGAMSAPALKINEGTAQFSLAKEDGTLAIGNNFFDGCFTVNTIYFWKDPVAHLKEIYRVLRPGGKLSLAFMEKNIGIELPWTRSDFTFYDTNEVKTFFSKAGFVAVEVKQMTEEITGQNVKGIVRPFVNVVGRK</sequence>
<evidence type="ECO:0000313" key="3">
    <source>
        <dbReference type="EMBL" id="AMP99707.1"/>
    </source>
</evidence>
<dbReference type="OrthoDB" id="9770553at2"/>
<proteinExistence type="predicted"/>
<dbReference type="InterPro" id="IPR013216">
    <property type="entry name" value="Methyltransf_11"/>
</dbReference>
<dbReference type="EMBL" id="CP014504">
    <property type="protein sequence ID" value="AMP99707.1"/>
    <property type="molecule type" value="Genomic_DNA"/>
</dbReference>
<protein>
    <recommendedName>
        <fullName evidence="2">Methyltransferase type 11 domain-containing protein</fullName>
    </recommendedName>
</protein>
<dbReference type="Proteomes" id="UP000071561">
    <property type="component" value="Chromosome"/>
</dbReference>
<dbReference type="PATRIC" id="fig|188932.3.peg.2946"/>
<gene>
    <name evidence="3" type="ORF">AY601_2827</name>
</gene>
<dbReference type="RefSeq" id="WP_068402110.1">
    <property type="nucleotide sequence ID" value="NZ_CP014504.1"/>
</dbReference>
<evidence type="ECO:0000256" key="1">
    <source>
        <dbReference type="SAM" id="MobiDB-lite"/>
    </source>
</evidence>
<accession>A0A127VEN6</accession>
<reference evidence="3 4" key="1">
    <citation type="submission" date="2016-03" db="EMBL/GenBank/DDBJ databases">
        <title>Complete genome sequence of Pedobacter cryoconitis PAMC 27485.</title>
        <authorList>
            <person name="Lee J."/>
            <person name="Kim O.-S."/>
        </authorList>
    </citation>
    <scope>NUCLEOTIDE SEQUENCE [LARGE SCALE GENOMIC DNA]</scope>
    <source>
        <strain evidence="3 4">PAMC 27485</strain>
    </source>
</reference>
<evidence type="ECO:0000313" key="4">
    <source>
        <dbReference type="Proteomes" id="UP000071561"/>
    </source>
</evidence>
<dbReference type="AlphaFoldDB" id="A0A127VEN6"/>
<dbReference type="KEGG" id="pcm:AY601_2827"/>
<organism evidence="3 4">
    <name type="scientific">Pedobacter cryoconitis</name>
    <dbReference type="NCBI Taxonomy" id="188932"/>
    <lineage>
        <taxon>Bacteria</taxon>
        <taxon>Pseudomonadati</taxon>
        <taxon>Bacteroidota</taxon>
        <taxon>Sphingobacteriia</taxon>
        <taxon>Sphingobacteriales</taxon>
        <taxon>Sphingobacteriaceae</taxon>
        <taxon>Pedobacter</taxon>
    </lineage>
</organism>
<feature type="domain" description="Methyltransferase type 11" evidence="2">
    <location>
        <begin position="73"/>
        <end position="152"/>
    </location>
</feature>